<gene>
    <name evidence="3" type="ORF">DCAR_001549</name>
</gene>
<dbReference type="Pfam" id="PF14303">
    <property type="entry name" value="NAM-associated"/>
    <property type="match status" value="1"/>
</dbReference>
<proteinExistence type="predicted"/>
<accession>A0A162B1T6</accession>
<feature type="coiled-coil region" evidence="1">
    <location>
        <begin position="22"/>
        <end position="55"/>
    </location>
</feature>
<protein>
    <recommendedName>
        <fullName evidence="2">No apical meristem-associated C-terminal domain-containing protein</fullName>
    </recommendedName>
</protein>
<evidence type="ECO:0000256" key="1">
    <source>
        <dbReference type="SAM" id="Coils"/>
    </source>
</evidence>
<comment type="caution">
    <text evidence="3">The sequence shown here is derived from an EMBL/GenBank/DDBJ whole genome shotgun (WGS) entry which is preliminary data.</text>
</comment>
<dbReference type="EMBL" id="LNRQ01000001">
    <property type="protein sequence ID" value="KZN08893.1"/>
    <property type="molecule type" value="Genomic_DNA"/>
</dbReference>
<dbReference type="Gramene" id="KZN08893">
    <property type="protein sequence ID" value="KZN08893"/>
    <property type="gene ID" value="DCAR_001549"/>
</dbReference>
<sequence length="94" mass="10980">MESEYADDGGAAILEKMRADQLESRKQRNEHLTELLQLAKEKEECEKRREAAEQDDADARIMAMDTSSMGEIVAEYFNLRKKEIIERKRNQFAK</sequence>
<name>A0A162B1T6_DAUCS</name>
<reference evidence="3" key="1">
    <citation type="journal article" date="2016" name="Nat. Genet.">
        <title>A high-quality carrot genome assembly provides new insights into carotenoid accumulation and asterid genome evolution.</title>
        <authorList>
            <person name="Iorizzo M."/>
            <person name="Ellison S."/>
            <person name="Senalik D."/>
            <person name="Zeng P."/>
            <person name="Satapoomin P."/>
            <person name="Huang J."/>
            <person name="Bowman M."/>
            <person name="Iovene M."/>
            <person name="Sanseverino W."/>
            <person name="Cavagnaro P."/>
            <person name="Yildiz M."/>
            <person name="Macko-Podgorni A."/>
            <person name="Moranska E."/>
            <person name="Grzebelus E."/>
            <person name="Grzebelus D."/>
            <person name="Ashrafi H."/>
            <person name="Zheng Z."/>
            <person name="Cheng S."/>
            <person name="Spooner D."/>
            <person name="Van Deynze A."/>
            <person name="Simon P."/>
        </authorList>
    </citation>
    <scope>NUCLEOTIDE SEQUENCE [LARGE SCALE GENOMIC DNA]</scope>
    <source>
        <tissue evidence="3">Leaf</tissue>
    </source>
</reference>
<evidence type="ECO:0000259" key="2">
    <source>
        <dbReference type="Pfam" id="PF14303"/>
    </source>
</evidence>
<organism evidence="3">
    <name type="scientific">Daucus carota subsp. sativus</name>
    <name type="common">Carrot</name>
    <dbReference type="NCBI Taxonomy" id="79200"/>
    <lineage>
        <taxon>Eukaryota</taxon>
        <taxon>Viridiplantae</taxon>
        <taxon>Streptophyta</taxon>
        <taxon>Embryophyta</taxon>
        <taxon>Tracheophyta</taxon>
        <taxon>Spermatophyta</taxon>
        <taxon>Magnoliopsida</taxon>
        <taxon>eudicotyledons</taxon>
        <taxon>Gunneridae</taxon>
        <taxon>Pentapetalae</taxon>
        <taxon>asterids</taxon>
        <taxon>campanulids</taxon>
        <taxon>Apiales</taxon>
        <taxon>Apiaceae</taxon>
        <taxon>Apioideae</taxon>
        <taxon>Scandiceae</taxon>
        <taxon>Daucinae</taxon>
        <taxon>Daucus</taxon>
        <taxon>Daucus sect. Daucus</taxon>
    </lineage>
</organism>
<keyword evidence="1" id="KW-0175">Coiled coil</keyword>
<dbReference type="AlphaFoldDB" id="A0A162B1T6"/>
<dbReference type="InterPro" id="IPR029466">
    <property type="entry name" value="NAM-associated_C"/>
</dbReference>
<feature type="domain" description="No apical meristem-associated C-terminal" evidence="2">
    <location>
        <begin position="13"/>
        <end position="84"/>
    </location>
</feature>
<evidence type="ECO:0000313" key="3">
    <source>
        <dbReference type="EMBL" id="KZN08893.1"/>
    </source>
</evidence>